<dbReference type="InterPro" id="IPR000330">
    <property type="entry name" value="SNF2_N"/>
</dbReference>
<dbReference type="PROSITE" id="PS51192">
    <property type="entry name" value="HELICASE_ATP_BIND_1"/>
    <property type="match status" value="1"/>
</dbReference>
<dbReference type="PROSITE" id="PS51154">
    <property type="entry name" value="MACRO"/>
    <property type="match status" value="1"/>
</dbReference>
<dbReference type="InterPro" id="IPR002589">
    <property type="entry name" value="Macro_dom"/>
</dbReference>
<reference evidence="13" key="1">
    <citation type="submission" date="2025-08" db="UniProtKB">
        <authorList>
            <consortium name="RefSeq"/>
        </authorList>
    </citation>
    <scope>IDENTIFICATION</scope>
</reference>
<sequence>MAAQIDQETLQEKYEWSDLELRPYQLEGVNWMLGCHGDGHGCILGDEMGLGKTCQTIAMLSVIKGLENSSKPHLVVCPRTVLENWEQEFRRFSPSLEVLVYFGNKEERAKIALTMQRSQNRSKFGFDVLLTTYEICMKDYLTLMKIPWCVLVVDEGHRLKNVESLLYKTLEEWDVASRILLTGTPVQNNLRELYALLSFVDCSKFKPSRLDRFVEKYSRESQDVSELHLLMKPYFLRRTKSTVLADLPEKSNVVLYHGLSALQKKLYKAIHTKDIEVFESRVGGSQTRLMNILMQLRKCVNHPYLFDGVEPEPFEQGEHLVESSHKLVLIDRLLSSLHQEGHKVLLFSQMARMLDVLQDYLTFRGYTYERLDGSVRGEERFMAVQNFNEKDDTFVFLLSTRAGGQGLNLTSADTVIFVDSDFNPQNDLQAAARAHRIGQDRPVKVIRLIGRNTVEEIILRRAEEKLKLTEKVIEKGAFASASTSRQAFAQNGGQLQEILKFGVDELLTEAKADEPVDFAQILGRSKGGQWVVEKEDQDEKGMDEDEEENNGEKAEAGPSVQTMELDDDGEPAQSMYMFEGTDYSKEPTAADIKAFDELIQAEKEAVVAKATGERNLRRAGTSVGALIALPKRKQSKQLTAEELEEREKKRQEAAENRAKKAEEQARLRAEEKKKKRDALWKANDYVSVNIALEKDMEVDEEEEEQRIVLTLDADEDEDRESAGGTDAGDRRKRLALNYVIGDVTHPVDAQTDVNIIVHCTDDSGYWGHGGLFSALSARTSRPEMQYELAGKMKDLSVGDCHLVAVEDGVDSEDKGDYVALIVAQSRDKRTNKLSGIKLPALSEGLEKVYQVAKAKNASVHLPRIGHDTPGFNWYGTERLLRKQLASRGVPTYIYYFRRQHGQKRKNGTQAGQPSKVKRPDSDGDDDKMAGVSSPSSSSSPLTTSSLSTSAKESLKRGGTNEQLPAMFTGMTVHFHNVSEDKIKGLKRFVIAYDGDISSSVNEATTHLVTDTTDVEELIAVLGDATCCVLTPAWIEDCVSKGKLLPSHTYAVSLS</sequence>
<gene>
    <name evidence="13" type="primary">LOC101863584</name>
</gene>
<evidence type="ECO:0000259" key="9">
    <source>
        <dbReference type="PROSITE" id="PS51154"/>
    </source>
</evidence>
<dbReference type="InterPro" id="IPR049730">
    <property type="entry name" value="SNF2/RAD54-like_C"/>
</dbReference>
<keyword evidence="12" id="KW-1185">Reference proteome</keyword>
<feature type="domain" description="Helicase ATP-binding" evidence="10">
    <location>
        <begin position="33"/>
        <end position="203"/>
    </location>
</feature>
<evidence type="ECO:0000259" key="11">
    <source>
        <dbReference type="PROSITE" id="PS51194"/>
    </source>
</evidence>
<dbReference type="CDD" id="cd18793">
    <property type="entry name" value="SF2_C_SNF"/>
    <property type="match status" value="1"/>
</dbReference>
<evidence type="ECO:0000259" key="8">
    <source>
        <dbReference type="PROSITE" id="PS50172"/>
    </source>
</evidence>
<dbReference type="Pfam" id="PF16759">
    <property type="entry name" value="LIG3_BRCT"/>
    <property type="match status" value="1"/>
</dbReference>
<feature type="domain" description="Helicase C-terminal" evidence="11">
    <location>
        <begin position="329"/>
        <end position="474"/>
    </location>
</feature>
<evidence type="ECO:0000256" key="4">
    <source>
        <dbReference type="ARBA" id="ARBA00022801"/>
    </source>
</evidence>
<dbReference type="SMART" id="SM00292">
    <property type="entry name" value="BRCT"/>
    <property type="match status" value="1"/>
</dbReference>
<feature type="region of interest" description="Disordered" evidence="7">
    <location>
        <begin position="529"/>
        <end position="563"/>
    </location>
</feature>
<dbReference type="PANTHER" id="PTHR47157:SF1">
    <property type="entry name" value="CHROMODOMAIN-HELICASE-DNA-BINDING PROTEIN 1-LIKE"/>
    <property type="match status" value="1"/>
</dbReference>
<feature type="compositionally biased region" description="Basic and acidic residues" evidence="7">
    <location>
        <begin position="645"/>
        <end position="672"/>
    </location>
</feature>
<dbReference type="InterPro" id="IPR001357">
    <property type="entry name" value="BRCT_dom"/>
</dbReference>
<evidence type="ECO:0000256" key="7">
    <source>
        <dbReference type="SAM" id="MobiDB-lite"/>
    </source>
</evidence>
<dbReference type="Proteomes" id="UP000694888">
    <property type="component" value="Unplaced"/>
</dbReference>
<evidence type="ECO:0000313" key="13">
    <source>
        <dbReference type="RefSeq" id="XP_005098173.1"/>
    </source>
</evidence>
<evidence type="ECO:0000256" key="3">
    <source>
        <dbReference type="ARBA" id="ARBA00022741"/>
    </source>
</evidence>
<comment type="subcellular location">
    <subcellularLocation>
        <location evidence="1">Nucleus</location>
    </subcellularLocation>
</comment>
<feature type="region of interest" description="Disordered" evidence="7">
    <location>
        <begin position="900"/>
        <end position="958"/>
    </location>
</feature>
<organism evidence="12 13">
    <name type="scientific">Aplysia californica</name>
    <name type="common">California sea hare</name>
    <dbReference type="NCBI Taxonomy" id="6500"/>
    <lineage>
        <taxon>Eukaryota</taxon>
        <taxon>Metazoa</taxon>
        <taxon>Spiralia</taxon>
        <taxon>Lophotrochozoa</taxon>
        <taxon>Mollusca</taxon>
        <taxon>Gastropoda</taxon>
        <taxon>Heterobranchia</taxon>
        <taxon>Euthyneura</taxon>
        <taxon>Tectipleura</taxon>
        <taxon>Aplysiida</taxon>
        <taxon>Aplysioidea</taxon>
        <taxon>Aplysiidae</taxon>
        <taxon>Aplysia</taxon>
    </lineage>
</organism>
<comment type="similarity">
    <text evidence="2">Belongs to the SNF2/RAD54 helicase family.</text>
</comment>
<dbReference type="Pfam" id="PF00176">
    <property type="entry name" value="SNF2-rel_dom"/>
    <property type="match status" value="1"/>
</dbReference>
<dbReference type="RefSeq" id="XP_005098173.1">
    <property type="nucleotide sequence ID" value="XM_005098116.3"/>
</dbReference>
<dbReference type="PROSITE" id="PS51194">
    <property type="entry name" value="HELICASE_CTER"/>
    <property type="match status" value="1"/>
</dbReference>
<dbReference type="Gene3D" id="3.40.50.10810">
    <property type="entry name" value="Tandem AAA-ATPase domain"/>
    <property type="match status" value="1"/>
</dbReference>
<dbReference type="InterPro" id="IPR031053">
    <property type="entry name" value="ALC1"/>
</dbReference>
<keyword evidence="3" id="KW-0547">Nucleotide-binding</keyword>
<dbReference type="InterPro" id="IPR001650">
    <property type="entry name" value="Helicase_C-like"/>
</dbReference>
<dbReference type="Gene3D" id="3.40.50.10190">
    <property type="entry name" value="BRCT domain"/>
    <property type="match status" value="1"/>
</dbReference>
<feature type="compositionally biased region" description="Low complexity" evidence="7">
    <location>
        <begin position="932"/>
        <end position="949"/>
    </location>
</feature>
<protein>
    <submittedName>
        <fullName evidence="13">Chromodomain-helicase-DNA-binding protein 1-like</fullName>
    </submittedName>
</protein>
<evidence type="ECO:0000259" key="10">
    <source>
        <dbReference type="PROSITE" id="PS51192"/>
    </source>
</evidence>
<evidence type="ECO:0000313" key="12">
    <source>
        <dbReference type="Proteomes" id="UP000694888"/>
    </source>
</evidence>
<dbReference type="InterPro" id="IPR031916">
    <property type="entry name" value="LIG3_BRCT"/>
</dbReference>
<evidence type="ECO:0000256" key="1">
    <source>
        <dbReference type="ARBA" id="ARBA00004123"/>
    </source>
</evidence>
<keyword evidence="4" id="KW-0378">Hydrolase</keyword>
<dbReference type="SMART" id="SM00490">
    <property type="entry name" value="HELICc"/>
    <property type="match status" value="1"/>
</dbReference>
<dbReference type="InterPro" id="IPR014001">
    <property type="entry name" value="Helicase_ATP-bd"/>
</dbReference>
<keyword evidence="6" id="KW-0539">Nucleus</keyword>
<dbReference type="PROSITE" id="PS50172">
    <property type="entry name" value="BRCT"/>
    <property type="match status" value="1"/>
</dbReference>
<feature type="region of interest" description="Disordered" evidence="7">
    <location>
        <begin position="634"/>
        <end position="673"/>
    </location>
</feature>
<evidence type="ECO:0000256" key="5">
    <source>
        <dbReference type="ARBA" id="ARBA00022840"/>
    </source>
</evidence>
<dbReference type="InterPro" id="IPR027417">
    <property type="entry name" value="P-loop_NTPase"/>
</dbReference>
<dbReference type="GeneID" id="101863584"/>
<name>A0ABM0JP10_APLCA</name>
<evidence type="ECO:0000256" key="6">
    <source>
        <dbReference type="ARBA" id="ARBA00023242"/>
    </source>
</evidence>
<dbReference type="SUPFAM" id="SSF52540">
    <property type="entry name" value="P-loop containing nucleoside triphosphate hydrolases"/>
    <property type="match status" value="2"/>
</dbReference>
<dbReference type="InterPro" id="IPR036420">
    <property type="entry name" value="BRCT_dom_sf"/>
</dbReference>
<proteinExistence type="inferred from homology"/>
<dbReference type="CDD" id="cd03331">
    <property type="entry name" value="Macro_Poa1p-like_SNF2"/>
    <property type="match status" value="1"/>
</dbReference>
<evidence type="ECO:0000256" key="2">
    <source>
        <dbReference type="ARBA" id="ARBA00007025"/>
    </source>
</evidence>
<keyword evidence="5" id="KW-0067">ATP-binding</keyword>
<dbReference type="InterPro" id="IPR038718">
    <property type="entry name" value="SNF2-like_sf"/>
</dbReference>
<dbReference type="PANTHER" id="PTHR47157">
    <property type="entry name" value="CHROMODOMAIN-HELICASE-DNA-BINDING PROTEIN 1-LIKE"/>
    <property type="match status" value="1"/>
</dbReference>
<dbReference type="SMART" id="SM00487">
    <property type="entry name" value="DEXDc"/>
    <property type="match status" value="1"/>
</dbReference>
<feature type="domain" description="Macro" evidence="9">
    <location>
        <begin position="723"/>
        <end position="900"/>
    </location>
</feature>
<accession>A0ABM0JP10</accession>
<dbReference type="SUPFAM" id="SSF52113">
    <property type="entry name" value="BRCT domain"/>
    <property type="match status" value="1"/>
</dbReference>
<dbReference type="CDD" id="cd18431">
    <property type="entry name" value="BRCT_DNA_ligase_III"/>
    <property type="match status" value="1"/>
</dbReference>
<dbReference type="SUPFAM" id="SSF52949">
    <property type="entry name" value="Macro domain-like"/>
    <property type="match status" value="1"/>
</dbReference>
<dbReference type="InterPro" id="IPR043472">
    <property type="entry name" value="Macro_dom-like"/>
</dbReference>
<feature type="domain" description="BRCT" evidence="8">
    <location>
        <begin position="962"/>
        <end position="1051"/>
    </location>
</feature>
<dbReference type="Gene3D" id="3.40.50.300">
    <property type="entry name" value="P-loop containing nucleotide triphosphate hydrolases"/>
    <property type="match status" value="1"/>
</dbReference>
<dbReference type="Pfam" id="PF00271">
    <property type="entry name" value="Helicase_C"/>
    <property type="match status" value="1"/>
</dbReference>
<dbReference type="Gene3D" id="3.40.220.10">
    <property type="entry name" value="Leucine Aminopeptidase, subunit E, domain 1"/>
    <property type="match status" value="1"/>
</dbReference>